<evidence type="ECO:0000313" key="2">
    <source>
        <dbReference type="EMBL" id="TWI51897.1"/>
    </source>
</evidence>
<evidence type="ECO:0000313" key="4">
    <source>
        <dbReference type="Proteomes" id="UP000321392"/>
    </source>
</evidence>
<keyword evidence="3" id="KW-1185">Reference proteome</keyword>
<evidence type="ECO:0000313" key="3">
    <source>
        <dbReference type="Proteomes" id="UP000254518"/>
    </source>
</evidence>
<dbReference type="AlphaFoldDB" id="A0A562Q571"/>
<reference evidence="2 4" key="1">
    <citation type="journal article" date="2015" name="Stand. Genomic Sci.">
        <title>Genomic Encyclopedia of Bacterial and Archaeal Type Strains, Phase III: the genomes of soil and plant-associated and newly described type strains.</title>
        <authorList>
            <person name="Whitman W.B."/>
            <person name="Woyke T."/>
            <person name="Klenk H.P."/>
            <person name="Zhou Y."/>
            <person name="Lilburn T.G."/>
            <person name="Beck B.J."/>
            <person name="De Vos P."/>
            <person name="Vandamme P."/>
            <person name="Eisen J.A."/>
            <person name="Garrity G."/>
            <person name="Hugenholtz P."/>
            <person name="Kyrpides N.C."/>
        </authorList>
    </citation>
    <scope>NUCLEOTIDE SEQUENCE [LARGE SCALE GENOMIC DNA]</scope>
    <source>
        <strain evidence="2 4">CGMCC 1.5380</strain>
    </source>
</reference>
<organism evidence="2 4">
    <name type="scientific">Flavobacterium glaciei</name>
    <dbReference type="NCBI Taxonomy" id="386300"/>
    <lineage>
        <taxon>Bacteria</taxon>
        <taxon>Pseudomonadati</taxon>
        <taxon>Bacteroidota</taxon>
        <taxon>Flavobacteriia</taxon>
        <taxon>Flavobacteriales</taxon>
        <taxon>Flavobacteriaceae</taxon>
        <taxon>Flavobacterium</taxon>
    </lineage>
</organism>
<comment type="caution">
    <text evidence="2">The sequence shown here is derived from an EMBL/GenBank/DDBJ whole genome shotgun (WGS) entry which is preliminary data.</text>
</comment>
<dbReference type="EMBL" id="QQBA01000001">
    <property type="protein sequence ID" value="RDI58108.1"/>
    <property type="molecule type" value="Genomic_DNA"/>
</dbReference>
<sequence length="218" mass="24956">MNILNWFYKKPNIPQRSLDDIKRVTKILFIDDIKFEVVEKISTNGWRQCSRVKDIEDLDHADVEKTHIFFVDIQGVGKKLNFPDEGLGLARALKEKYPSKAVILYSSEGKRDIFDNTLSIVDARIRKNADTYEFLKLTEKFANQAFSLEECIQRIQKLVKDETGEFLELSLIKTNLLKVQNKGEIDSDKVLKAFKVTAQSGSIIGTIIKTFLTHSVSP</sequence>
<dbReference type="OrthoDB" id="1353929at2"/>
<evidence type="ECO:0000313" key="1">
    <source>
        <dbReference type="EMBL" id="RDI58108.1"/>
    </source>
</evidence>
<dbReference type="Proteomes" id="UP000321392">
    <property type="component" value="Unassembled WGS sequence"/>
</dbReference>
<reference evidence="2" key="3">
    <citation type="submission" date="2019-07" db="EMBL/GenBank/DDBJ databases">
        <authorList>
            <person name="Whitman W."/>
            <person name="Huntemann M."/>
            <person name="Clum A."/>
            <person name="Pillay M."/>
            <person name="Palaniappan K."/>
            <person name="Varghese N."/>
            <person name="Mikhailova N."/>
            <person name="Stamatis D."/>
            <person name="Reddy T."/>
            <person name="Daum C."/>
            <person name="Shapiro N."/>
            <person name="Ivanova N."/>
            <person name="Kyrpides N."/>
            <person name="Woyke T."/>
        </authorList>
    </citation>
    <scope>NUCLEOTIDE SEQUENCE</scope>
    <source>
        <strain evidence="2">CGMCC 1.5380</strain>
    </source>
</reference>
<gene>
    <name evidence="1" type="ORF">DFR66_10125</name>
    <name evidence="2" type="ORF">IQ02_00025</name>
</gene>
<protein>
    <submittedName>
        <fullName evidence="2">Uncharacterized protein</fullName>
    </submittedName>
</protein>
<reference evidence="1 3" key="2">
    <citation type="submission" date="2018-07" db="EMBL/GenBank/DDBJ databases">
        <title>Genomic Encyclopedia of Type Strains, Phase IV (KMG-IV): sequencing the most valuable type-strain genomes for metagenomic binning, comparative biology and taxonomic classification.</title>
        <authorList>
            <person name="Goeker M."/>
        </authorList>
    </citation>
    <scope>NUCLEOTIDE SEQUENCE [LARGE SCALE GENOMIC DNA]</scope>
    <source>
        <strain evidence="1 3">DSM 19728</strain>
    </source>
</reference>
<name>A0A562Q571_9FLAO</name>
<accession>A0A562Q571</accession>
<dbReference type="RefSeq" id="WP_114752854.1">
    <property type="nucleotide sequence ID" value="NZ_QQBA01000001.1"/>
</dbReference>
<proteinExistence type="predicted"/>
<dbReference type="EMBL" id="VLKX01000001">
    <property type="protein sequence ID" value="TWI51897.1"/>
    <property type="molecule type" value="Genomic_DNA"/>
</dbReference>
<dbReference type="Proteomes" id="UP000254518">
    <property type="component" value="Unassembled WGS sequence"/>
</dbReference>